<feature type="domain" description="3'-5' exonuclease" evidence="1">
    <location>
        <begin position="7"/>
        <end position="94"/>
    </location>
</feature>
<dbReference type="GO" id="GO:0003676">
    <property type="term" value="F:nucleic acid binding"/>
    <property type="evidence" value="ECO:0007669"/>
    <property type="project" value="InterPro"/>
</dbReference>
<dbReference type="EMBL" id="CABEEZ010000104">
    <property type="protein sequence ID" value="VTR42231.1"/>
    <property type="molecule type" value="Genomic_DNA"/>
</dbReference>
<dbReference type="InterPro" id="IPR012337">
    <property type="entry name" value="RNaseH-like_sf"/>
</dbReference>
<dbReference type="InterPro" id="IPR002562">
    <property type="entry name" value="3'-5'_exonuclease_dom"/>
</dbReference>
<accession>A0A4U9VGI9</accession>
<dbReference type="EC" id="2.7.7.7" evidence="2"/>
<organism evidence="2">
    <name type="scientific">Serratia fonticola</name>
    <dbReference type="NCBI Taxonomy" id="47917"/>
    <lineage>
        <taxon>Bacteria</taxon>
        <taxon>Pseudomonadati</taxon>
        <taxon>Pseudomonadota</taxon>
        <taxon>Gammaproteobacteria</taxon>
        <taxon>Enterobacterales</taxon>
        <taxon>Yersiniaceae</taxon>
        <taxon>Serratia</taxon>
    </lineage>
</organism>
<dbReference type="InterPro" id="IPR036397">
    <property type="entry name" value="RNaseH_sf"/>
</dbReference>
<dbReference type="CDD" id="cd06139">
    <property type="entry name" value="DNA_polA_I_Ecoli_like_exo"/>
    <property type="match status" value="1"/>
</dbReference>
<keyword evidence="2" id="KW-0548">Nucleotidyltransferase</keyword>
<dbReference type="Gene3D" id="3.30.420.10">
    <property type="entry name" value="Ribonuclease H-like superfamily/Ribonuclease H"/>
    <property type="match status" value="1"/>
</dbReference>
<reference evidence="2" key="1">
    <citation type="submission" date="2019-05" db="EMBL/GenBank/DDBJ databases">
        <authorList>
            <consortium name="Pathogen Informatics"/>
        </authorList>
    </citation>
    <scope>NUCLEOTIDE SEQUENCE [LARGE SCALE GENOMIC DNA]</scope>
    <source>
        <strain evidence="2">NCTC12965</strain>
    </source>
</reference>
<name>A0A4U9VGI9_SERFO</name>
<dbReference type="GO" id="GO:0003887">
    <property type="term" value="F:DNA-directed DNA polymerase activity"/>
    <property type="evidence" value="ECO:0007669"/>
    <property type="project" value="UniProtKB-EC"/>
</dbReference>
<dbReference type="SUPFAM" id="SSF53098">
    <property type="entry name" value="Ribonuclease H-like"/>
    <property type="match status" value="1"/>
</dbReference>
<dbReference type="Pfam" id="PF01612">
    <property type="entry name" value="DNA_pol_A_exo1"/>
    <property type="match status" value="1"/>
</dbReference>
<keyword evidence="2" id="KW-0808">Transferase</keyword>
<dbReference type="AlphaFoldDB" id="A0A4U9VGI9"/>
<evidence type="ECO:0000313" key="2">
    <source>
        <dbReference type="EMBL" id="VTR42231.1"/>
    </source>
</evidence>
<evidence type="ECO:0000259" key="1">
    <source>
        <dbReference type="Pfam" id="PF01612"/>
    </source>
</evidence>
<protein>
    <submittedName>
        <fullName evidence="2">DNA polymerase I</fullName>
        <ecNumber evidence="2">2.7.7.7</ecNumber>
    </submittedName>
</protein>
<dbReference type="GO" id="GO:0008408">
    <property type="term" value="F:3'-5' exonuclease activity"/>
    <property type="evidence" value="ECO:0007669"/>
    <property type="project" value="InterPro"/>
</dbReference>
<sequence length="101" mass="11483">MLPHQLDRNHVLATLKPLLEDEKALKVGQNLKFDKSLLARYDIDLRGIAYDTMLESYVLDSVSGRHDMDSLADRYLGHKTITFEEIAGKGKKTVNLQPDRS</sequence>
<gene>
    <name evidence="2" type="primary">polA_3</name>
    <name evidence="2" type="ORF">NCTC12965_04790</name>
</gene>
<proteinExistence type="predicted"/>